<keyword evidence="1" id="KW-0808">Transferase</keyword>
<dbReference type="InterPro" id="IPR029063">
    <property type="entry name" value="SAM-dependent_MTases_sf"/>
</dbReference>
<keyword evidence="3" id="KW-0489">Methyltransferase</keyword>
<evidence type="ECO:0000313" key="4">
    <source>
        <dbReference type="Proteomes" id="UP000665020"/>
    </source>
</evidence>
<reference evidence="3" key="1">
    <citation type="submission" date="2019-12" db="EMBL/GenBank/DDBJ databases">
        <authorList>
            <person name="zhang j."/>
            <person name="sun C.M."/>
        </authorList>
    </citation>
    <scope>NUCLEOTIDE SEQUENCE</scope>
    <source>
        <strain evidence="3">NS-1</strain>
    </source>
</reference>
<dbReference type="Proteomes" id="UP000665020">
    <property type="component" value="Chromosome"/>
</dbReference>
<organism evidence="3 4">
    <name type="scientific">Iocasia fonsfrigidae</name>
    <dbReference type="NCBI Taxonomy" id="2682810"/>
    <lineage>
        <taxon>Bacteria</taxon>
        <taxon>Bacillati</taxon>
        <taxon>Bacillota</taxon>
        <taxon>Clostridia</taxon>
        <taxon>Halanaerobiales</taxon>
        <taxon>Halanaerobiaceae</taxon>
        <taxon>Iocasia</taxon>
    </lineage>
</organism>
<dbReference type="AlphaFoldDB" id="A0A8A7K706"/>
<gene>
    <name evidence="3" type="ORF">GM661_03905</name>
</gene>
<name>A0A8A7K706_9FIRM</name>
<dbReference type="Gene3D" id="3.40.50.150">
    <property type="entry name" value="Vaccinia Virus protein VP39"/>
    <property type="match status" value="1"/>
</dbReference>
<dbReference type="KEGG" id="ifn:GM661_03905"/>
<dbReference type="CDD" id="cd02440">
    <property type="entry name" value="AdoMet_MTases"/>
    <property type="match status" value="1"/>
</dbReference>
<dbReference type="GO" id="GO:0008168">
    <property type="term" value="F:methyltransferase activity"/>
    <property type="evidence" value="ECO:0007669"/>
    <property type="project" value="UniProtKB-KW"/>
</dbReference>
<dbReference type="Gene3D" id="2.20.25.110">
    <property type="entry name" value="S-adenosyl-L-methionine-dependent methyltransferases"/>
    <property type="match status" value="1"/>
</dbReference>
<feature type="domain" description="Methyltransferase" evidence="2">
    <location>
        <begin position="44"/>
        <end position="138"/>
    </location>
</feature>
<dbReference type="SUPFAM" id="SSF53335">
    <property type="entry name" value="S-adenosyl-L-methionine-dependent methyltransferases"/>
    <property type="match status" value="1"/>
</dbReference>
<dbReference type="Pfam" id="PF13649">
    <property type="entry name" value="Methyltransf_25"/>
    <property type="match status" value="1"/>
</dbReference>
<dbReference type="EMBL" id="CP046640">
    <property type="protein sequence ID" value="QTL97181.1"/>
    <property type="molecule type" value="Genomic_DNA"/>
</dbReference>
<sequence length="274" mass="32113">MEKKAYTEFFAQIYDNIMGAVPYKLWFEYIHDILNYYQCKADSVLDLACGTGTMSLLFNDQGYYVTGIDRSQDMLAVAEGKIDKRSNIDFAAADLREFTTVKKYDLAICLFDSLNYILTAKELFEVFNQVFSALNDHGLFIFDMNTITRLMSIKSGTTMFHGEGYSCFWEDIVDQKQERWKVRLKIYLDNRDECYEELHEERGYLISDVISLLQKAGFNKIDVFSAYTFNKGRDNDNRLYYTAFKKAVKMNQFSLAYLFRKMKWRVKSFLSAAK</sequence>
<accession>A0A8A7K706</accession>
<keyword evidence="4" id="KW-1185">Reference proteome</keyword>
<dbReference type="RefSeq" id="WP_230868828.1">
    <property type="nucleotide sequence ID" value="NZ_CP046640.1"/>
</dbReference>
<protein>
    <submittedName>
        <fullName evidence="3">Methyltransferase domain-containing protein</fullName>
    </submittedName>
</protein>
<dbReference type="PANTHER" id="PTHR43861">
    <property type="entry name" value="TRANS-ACONITATE 2-METHYLTRANSFERASE-RELATED"/>
    <property type="match status" value="1"/>
</dbReference>
<evidence type="ECO:0000256" key="1">
    <source>
        <dbReference type="ARBA" id="ARBA00022679"/>
    </source>
</evidence>
<dbReference type="InterPro" id="IPR041698">
    <property type="entry name" value="Methyltransf_25"/>
</dbReference>
<evidence type="ECO:0000259" key="2">
    <source>
        <dbReference type="Pfam" id="PF13649"/>
    </source>
</evidence>
<proteinExistence type="predicted"/>
<dbReference type="GO" id="GO:0032259">
    <property type="term" value="P:methylation"/>
    <property type="evidence" value="ECO:0007669"/>
    <property type="project" value="UniProtKB-KW"/>
</dbReference>
<evidence type="ECO:0000313" key="3">
    <source>
        <dbReference type="EMBL" id="QTL97181.1"/>
    </source>
</evidence>